<evidence type="ECO:0000256" key="6">
    <source>
        <dbReference type="SAM" id="MobiDB-lite"/>
    </source>
</evidence>
<dbReference type="PANTHER" id="PTHR43649">
    <property type="entry name" value="ARABINOSE-BINDING PROTEIN-RELATED"/>
    <property type="match status" value="1"/>
</dbReference>
<evidence type="ECO:0000313" key="8">
    <source>
        <dbReference type="EMBL" id="MCY9528474.1"/>
    </source>
</evidence>
<evidence type="ECO:0000256" key="2">
    <source>
        <dbReference type="ARBA" id="ARBA00022729"/>
    </source>
</evidence>
<feature type="region of interest" description="Disordered" evidence="6">
    <location>
        <begin position="25"/>
        <end position="68"/>
    </location>
</feature>
<feature type="compositionally biased region" description="Basic and acidic residues" evidence="6">
    <location>
        <begin position="33"/>
        <end position="68"/>
    </location>
</feature>
<accession>A0ABT4E413</accession>
<evidence type="ECO:0000313" key="9">
    <source>
        <dbReference type="Proteomes" id="UP001527090"/>
    </source>
</evidence>
<sequence length="474" mass="53234">MRKLKTLSIMLVTLSMLLLSACGGAGGTTEGAKQPEKQEAQSQGNEEKREEIKKEEPSAVQEPEKKELSAFDMGGEPVKFMAWGGLPKEGESNAGDERLKRKKEMEKKYNTKIEWIVVPWGEGQSKIAAGALSGEAPADFVLMNMYLAFPSLAEKGYLRTVDDVFNFDDPKWPSSLRSSGAYKDKVYGVVENIDSGAGMYYNRTMLKKLGLTDPHELVKKDEWNWDHFKEMTQKATQDLNGDGKIDQWGIVSYAPIFARQAIYSNNGSIVETKDDKLTFTMGEPNAMEALRFVYDLFATDKVIMSNKNGSMADYEDTQAMFNTGKALFVTGEIWEAWGRKEMADEFGYVYFPKGPKGTDYTSPNPGMAMWFMPANVKKAKEKAQIYEDWILWDKLKDNQRESNESVFQTPEDVDVAMDIPTKNITLYHDGIGDVGKMYNEAIVSFTKGKDTPESAVEKMKKPAQNIIDSVVNTK</sequence>
<dbReference type="RefSeq" id="WP_021254465.1">
    <property type="nucleotide sequence ID" value="NZ_JAMDLY010000005.1"/>
</dbReference>
<evidence type="ECO:0000256" key="1">
    <source>
        <dbReference type="ARBA" id="ARBA00022475"/>
    </source>
</evidence>
<keyword evidence="9" id="KW-1185">Reference proteome</keyword>
<keyword evidence="1" id="KW-1003">Cell membrane</keyword>
<dbReference type="Proteomes" id="UP001527090">
    <property type="component" value="Unassembled WGS sequence"/>
</dbReference>
<evidence type="ECO:0000256" key="4">
    <source>
        <dbReference type="ARBA" id="ARBA00023139"/>
    </source>
</evidence>
<dbReference type="InterPro" id="IPR006059">
    <property type="entry name" value="SBP"/>
</dbReference>
<name>A0ABT4E413_PAEAL</name>
<dbReference type="PROSITE" id="PS51257">
    <property type="entry name" value="PROKAR_LIPOPROTEIN"/>
    <property type="match status" value="1"/>
</dbReference>
<dbReference type="EMBL" id="JAMDLY010000005">
    <property type="protein sequence ID" value="MCY9528474.1"/>
    <property type="molecule type" value="Genomic_DNA"/>
</dbReference>
<dbReference type="SUPFAM" id="SSF53850">
    <property type="entry name" value="Periplasmic binding protein-like II"/>
    <property type="match status" value="1"/>
</dbReference>
<evidence type="ECO:0000256" key="5">
    <source>
        <dbReference type="ARBA" id="ARBA00023288"/>
    </source>
</evidence>
<dbReference type="Pfam" id="PF01547">
    <property type="entry name" value="SBP_bac_1"/>
    <property type="match status" value="1"/>
</dbReference>
<dbReference type="Gene3D" id="3.40.190.10">
    <property type="entry name" value="Periplasmic binding protein-like II"/>
    <property type="match status" value="1"/>
</dbReference>
<protein>
    <submittedName>
        <fullName evidence="8">Extracellular solute-binding protein</fullName>
    </submittedName>
</protein>
<dbReference type="InterPro" id="IPR050490">
    <property type="entry name" value="Bact_solute-bd_prot1"/>
</dbReference>
<keyword evidence="3" id="KW-0472">Membrane</keyword>
<gene>
    <name evidence="8" type="ORF">M5X04_03870</name>
</gene>
<keyword evidence="2 7" id="KW-0732">Signal</keyword>
<feature type="chain" id="PRO_5045525277" evidence="7">
    <location>
        <begin position="22"/>
        <end position="474"/>
    </location>
</feature>
<keyword evidence="4" id="KW-0564">Palmitate</keyword>
<dbReference type="PANTHER" id="PTHR43649:SF33">
    <property type="entry name" value="POLYGALACTURONAN_RHAMNOGALACTURONAN-BINDING PROTEIN YTCQ"/>
    <property type="match status" value="1"/>
</dbReference>
<organism evidence="8 9">
    <name type="scientific">Paenibacillus alvei</name>
    <name type="common">Bacillus alvei</name>
    <dbReference type="NCBI Taxonomy" id="44250"/>
    <lineage>
        <taxon>Bacteria</taxon>
        <taxon>Bacillati</taxon>
        <taxon>Bacillota</taxon>
        <taxon>Bacilli</taxon>
        <taxon>Bacillales</taxon>
        <taxon>Paenibacillaceae</taxon>
        <taxon>Paenibacillus</taxon>
    </lineage>
</organism>
<evidence type="ECO:0000256" key="3">
    <source>
        <dbReference type="ARBA" id="ARBA00023136"/>
    </source>
</evidence>
<evidence type="ECO:0000256" key="7">
    <source>
        <dbReference type="SAM" id="SignalP"/>
    </source>
</evidence>
<proteinExistence type="predicted"/>
<reference evidence="8 9" key="1">
    <citation type="submission" date="2022-05" db="EMBL/GenBank/DDBJ databases">
        <title>Genome Sequencing of Bee-Associated Microbes.</title>
        <authorList>
            <person name="Dunlap C."/>
        </authorList>
    </citation>
    <scope>NUCLEOTIDE SEQUENCE [LARGE SCALE GENOMIC DNA]</scope>
    <source>
        <strain evidence="8 9">NRRL NRS-750</strain>
    </source>
</reference>
<comment type="caution">
    <text evidence="8">The sequence shown here is derived from an EMBL/GenBank/DDBJ whole genome shotgun (WGS) entry which is preliminary data.</text>
</comment>
<feature type="signal peptide" evidence="7">
    <location>
        <begin position="1"/>
        <end position="21"/>
    </location>
</feature>
<keyword evidence="5" id="KW-0449">Lipoprotein</keyword>